<reference evidence="1" key="2">
    <citation type="submission" date="2021-04" db="EMBL/GenBank/DDBJ databases">
        <authorList>
            <person name="Gilroy R."/>
        </authorList>
    </citation>
    <scope>NUCLEOTIDE SEQUENCE</scope>
    <source>
        <strain evidence="1">CHK180-15479</strain>
    </source>
</reference>
<reference evidence="1" key="1">
    <citation type="journal article" date="2021" name="PeerJ">
        <title>Extensive microbial diversity within the chicken gut microbiome revealed by metagenomics and culture.</title>
        <authorList>
            <person name="Gilroy R."/>
            <person name="Ravi A."/>
            <person name="Getino M."/>
            <person name="Pursley I."/>
            <person name="Horton D.L."/>
            <person name="Alikhan N.F."/>
            <person name="Baker D."/>
            <person name="Gharbi K."/>
            <person name="Hall N."/>
            <person name="Watson M."/>
            <person name="Adriaenssens E.M."/>
            <person name="Foster-Nyarko E."/>
            <person name="Jarju S."/>
            <person name="Secka A."/>
            <person name="Antonio M."/>
            <person name="Oren A."/>
            <person name="Chaudhuri R.R."/>
            <person name="La Ragione R."/>
            <person name="Hildebrand F."/>
            <person name="Pallen M.J."/>
        </authorList>
    </citation>
    <scope>NUCLEOTIDE SEQUENCE</scope>
    <source>
        <strain evidence="1">CHK180-15479</strain>
    </source>
</reference>
<dbReference type="Proteomes" id="UP000823910">
    <property type="component" value="Unassembled WGS sequence"/>
</dbReference>
<comment type="caution">
    <text evidence="1">The sequence shown here is derived from an EMBL/GenBank/DDBJ whole genome shotgun (WGS) entry which is preliminary data.</text>
</comment>
<dbReference type="AlphaFoldDB" id="A0A9D2MY34"/>
<evidence type="ECO:0000313" key="2">
    <source>
        <dbReference type="Proteomes" id="UP000823910"/>
    </source>
</evidence>
<accession>A0A9D2MY34</accession>
<gene>
    <name evidence="1" type="ORF">H9704_04005</name>
</gene>
<dbReference type="EMBL" id="DWWT01000016">
    <property type="protein sequence ID" value="HJC05305.1"/>
    <property type="molecule type" value="Genomic_DNA"/>
</dbReference>
<protein>
    <submittedName>
        <fullName evidence="1">Uncharacterized protein</fullName>
    </submittedName>
</protein>
<proteinExistence type="predicted"/>
<organism evidence="1 2">
    <name type="scientific">Candidatus Enterocloster excrementipullorum</name>
    <dbReference type="NCBI Taxonomy" id="2838559"/>
    <lineage>
        <taxon>Bacteria</taxon>
        <taxon>Bacillati</taxon>
        <taxon>Bacillota</taxon>
        <taxon>Clostridia</taxon>
        <taxon>Lachnospirales</taxon>
        <taxon>Lachnospiraceae</taxon>
        <taxon>Enterocloster</taxon>
    </lineage>
</organism>
<sequence>MANCLVSWMQRRTAVIEWNPHGDFASAEILMRADEHKRSGQKTEEIFRRGYSLLEVDYYKEGNPRILAGCMEGLYDDIIIDFGQMRREIREEWLRCGTKIVTASLTEWKLYAFLEFLNGEIRLGNGWIYAAAFGGEDTRRKIEQRFGISLKRIPLSVDAYAVDRRVKDWLEGILK</sequence>
<name>A0A9D2MY34_9FIRM</name>
<evidence type="ECO:0000313" key="1">
    <source>
        <dbReference type="EMBL" id="HJC05305.1"/>
    </source>
</evidence>